<dbReference type="OrthoDB" id="9802090at2"/>
<feature type="binding site" evidence="7">
    <location>
        <position position="202"/>
    </location>
    <ligand>
        <name>substrate</name>
    </ligand>
</feature>
<dbReference type="Proteomes" id="UP000192708">
    <property type="component" value="Unassembled WGS sequence"/>
</dbReference>
<keyword evidence="6 7" id="KW-0819">tRNA processing</keyword>
<evidence type="ECO:0000256" key="7">
    <source>
        <dbReference type="HAMAP-Rule" id="MF_01057"/>
    </source>
</evidence>
<feature type="binding site" evidence="7">
    <location>
        <begin position="249"/>
        <end position="252"/>
    </location>
    <ligand>
        <name>substrate</name>
    </ligand>
</feature>
<dbReference type="PANTHER" id="PTHR23417">
    <property type="entry name" value="3-DEOXY-D-MANNO-OCTULOSONIC-ACID TRANSFERASE/TRNA GUANINE-N 7 - -METHYLTRANSFERASE"/>
    <property type="match status" value="1"/>
</dbReference>
<dbReference type="Gene3D" id="3.40.50.150">
    <property type="entry name" value="Vaccinia Virus protein VP39"/>
    <property type="match status" value="1"/>
</dbReference>
<dbReference type="GO" id="GO:0043527">
    <property type="term" value="C:tRNA methyltransferase complex"/>
    <property type="evidence" value="ECO:0007669"/>
    <property type="project" value="TreeGrafter"/>
</dbReference>
<evidence type="ECO:0000313" key="9">
    <source>
        <dbReference type="Proteomes" id="UP000192708"/>
    </source>
</evidence>
<gene>
    <name evidence="7" type="primary">trmB</name>
    <name evidence="8" type="ORF">SAMN06296008_10135</name>
</gene>
<dbReference type="STRING" id="1938817.SAMN06296008_10135"/>
<feature type="binding site" evidence="7">
    <location>
        <position position="143"/>
    </location>
    <ligand>
        <name>S-adenosyl-L-methionine</name>
        <dbReference type="ChEBI" id="CHEBI:59789"/>
    </ligand>
</feature>
<dbReference type="PANTHER" id="PTHR23417:SF14">
    <property type="entry name" value="PENTACOTRIPEPTIDE-REPEAT REGION OF PRORP DOMAIN-CONTAINING PROTEIN"/>
    <property type="match status" value="1"/>
</dbReference>
<comment type="similarity">
    <text evidence="7">Belongs to the class I-like SAM-binding methyltransferase superfamily. TrmB family.</text>
</comment>
<organism evidence="8 9">
    <name type="scientific">Polynucleobacter kasalickyi</name>
    <dbReference type="NCBI Taxonomy" id="1938817"/>
    <lineage>
        <taxon>Bacteria</taxon>
        <taxon>Pseudomonadati</taxon>
        <taxon>Pseudomonadota</taxon>
        <taxon>Betaproteobacteria</taxon>
        <taxon>Burkholderiales</taxon>
        <taxon>Burkholderiaceae</taxon>
        <taxon>Polynucleobacter</taxon>
    </lineage>
</organism>
<comment type="function">
    <text evidence="2 7">Catalyzes the formation of N(7)-methylguanine at position 46 (m7G46) in tRNA.</text>
</comment>
<dbReference type="AlphaFoldDB" id="A0A1W1Y2R6"/>
<comment type="pathway">
    <text evidence="7">tRNA modification; N(7)-methylguanine-tRNA biosynthesis.</text>
</comment>
<evidence type="ECO:0000256" key="2">
    <source>
        <dbReference type="ARBA" id="ARBA00003015"/>
    </source>
</evidence>
<sequence length="270" mass="30781">MTQPKKEKTPAEILELAAETTRLAGEEVASTSAVSLWPRRIKSFVMRAGRTTSGQQKALDELGPQFLLPFSKEPIQWREAFANLPPKYILEIGFGMGETTAHIAKIRPDDNFLAIEVHEPGVGALLKRIGEESIHNIRIIRHDAVEVIEYMLGDASLDGFHLFFPDPWHKKKHNKRRLVQPGFIEKILPKLKSGAYIHMATDWEEYAYQMLEVLSQNPQIKNTSTKLERLEDGREVLGFATRPAYRPITKFENRGLKLGHGVWDLMFVKL</sequence>
<dbReference type="HAMAP" id="MF_01057">
    <property type="entry name" value="tRNA_methyltr_TrmB"/>
    <property type="match status" value="1"/>
</dbReference>
<keyword evidence="9" id="KW-1185">Reference proteome</keyword>
<evidence type="ECO:0000256" key="5">
    <source>
        <dbReference type="ARBA" id="ARBA00022691"/>
    </source>
</evidence>
<comment type="catalytic activity">
    <reaction evidence="1 7">
        <text>guanosine(46) in tRNA + S-adenosyl-L-methionine = N(7)-methylguanosine(46) in tRNA + S-adenosyl-L-homocysteine</text>
        <dbReference type="Rhea" id="RHEA:42708"/>
        <dbReference type="Rhea" id="RHEA-COMP:10188"/>
        <dbReference type="Rhea" id="RHEA-COMP:10189"/>
        <dbReference type="ChEBI" id="CHEBI:57856"/>
        <dbReference type="ChEBI" id="CHEBI:59789"/>
        <dbReference type="ChEBI" id="CHEBI:74269"/>
        <dbReference type="ChEBI" id="CHEBI:74480"/>
        <dbReference type="EC" id="2.1.1.33"/>
    </reaction>
</comment>
<dbReference type="RefSeq" id="WP_084281837.1">
    <property type="nucleotide sequence ID" value="NZ_FWXJ01000001.1"/>
</dbReference>
<proteinExistence type="inferred from homology"/>
<feature type="binding site" evidence="7">
    <location>
        <position position="91"/>
    </location>
    <ligand>
        <name>S-adenosyl-L-methionine</name>
        <dbReference type="ChEBI" id="CHEBI:59789"/>
    </ligand>
</feature>
<dbReference type="UniPathway" id="UPA00989"/>
<dbReference type="InterPro" id="IPR003358">
    <property type="entry name" value="tRNA_(Gua-N-7)_MeTrfase_Trmb"/>
</dbReference>
<dbReference type="PROSITE" id="PS51625">
    <property type="entry name" value="SAM_MT_TRMB"/>
    <property type="match status" value="1"/>
</dbReference>
<reference evidence="8 9" key="1">
    <citation type="submission" date="2017-04" db="EMBL/GenBank/DDBJ databases">
        <authorList>
            <person name="Afonso C.L."/>
            <person name="Miller P.J."/>
            <person name="Scott M.A."/>
            <person name="Spackman E."/>
            <person name="Goraichik I."/>
            <person name="Dimitrov K.M."/>
            <person name="Suarez D.L."/>
            <person name="Swayne D.E."/>
        </authorList>
    </citation>
    <scope>NUCLEOTIDE SEQUENCE [LARGE SCALE GENOMIC DNA]</scope>
    <source>
        <strain evidence="8 9">VK13</strain>
    </source>
</reference>
<dbReference type="Pfam" id="PF02390">
    <property type="entry name" value="Methyltransf_4"/>
    <property type="match status" value="1"/>
</dbReference>
<evidence type="ECO:0000256" key="3">
    <source>
        <dbReference type="ARBA" id="ARBA00022603"/>
    </source>
</evidence>
<dbReference type="EC" id="2.1.1.33" evidence="7"/>
<evidence type="ECO:0000313" key="8">
    <source>
        <dbReference type="EMBL" id="SMC30101.1"/>
    </source>
</evidence>
<keyword evidence="4 7" id="KW-0808">Transferase</keyword>
<dbReference type="SUPFAM" id="SSF53335">
    <property type="entry name" value="S-adenosyl-L-methionine-dependent methyltransferases"/>
    <property type="match status" value="1"/>
</dbReference>
<dbReference type="GO" id="GO:0008176">
    <property type="term" value="F:tRNA (guanine(46)-N7)-methyltransferase activity"/>
    <property type="evidence" value="ECO:0007669"/>
    <property type="project" value="UniProtKB-UniRule"/>
</dbReference>
<feature type="binding site" evidence="7">
    <location>
        <position position="116"/>
    </location>
    <ligand>
        <name>S-adenosyl-L-methionine</name>
        <dbReference type="ChEBI" id="CHEBI:59789"/>
    </ligand>
</feature>
<dbReference type="NCBIfam" id="TIGR00091">
    <property type="entry name" value="tRNA (guanosine(46)-N7)-methyltransferase TrmB"/>
    <property type="match status" value="1"/>
</dbReference>
<evidence type="ECO:0000256" key="1">
    <source>
        <dbReference type="ARBA" id="ARBA00000142"/>
    </source>
</evidence>
<protein>
    <recommendedName>
        <fullName evidence="7">tRNA (guanine-N(7)-)-methyltransferase</fullName>
        <ecNumber evidence="7">2.1.1.33</ecNumber>
    </recommendedName>
    <alternativeName>
        <fullName evidence="7">tRNA (guanine(46)-N(7))-methyltransferase</fullName>
    </alternativeName>
    <alternativeName>
        <fullName evidence="7">tRNA(m7G46)-methyltransferase</fullName>
    </alternativeName>
</protein>
<feature type="binding site" evidence="7">
    <location>
        <position position="166"/>
    </location>
    <ligand>
        <name>S-adenosyl-L-methionine</name>
        <dbReference type="ChEBI" id="CHEBI:59789"/>
    </ligand>
</feature>
<name>A0A1W1Y2R6_9BURK</name>
<dbReference type="InterPro" id="IPR055361">
    <property type="entry name" value="tRNA_methyltr_TrmB_bact"/>
</dbReference>
<evidence type="ECO:0000256" key="4">
    <source>
        <dbReference type="ARBA" id="ARBA00022679"/>
    </source>
</evidence>
<feature type="region of interest" description="Interaction with RNA" evidence="7">
    <location>
        <begin position="172"/>
        <end position="177"/>
    </location>
</feature>
<dbReference type="CDD" id="cd02440">
    <property type="entry name" value="AdoMet_MTases"/>
    <property type="match status" value="1"/>
</dbReference>
<feature type="binding site" evidence="7">
    <location>
        <position position="170"/>
    </location>
    <ligand>
        <name>substrate</name>
    </ligand>
</feature>
<keyword evidence="5 7" id="KW-0949">S-adenosyl-L-methionine</keyword>
<dbReference type="InterPro" id="IPR029063">
    <property type="entry name" value="SAM-dependent_MTases_sf"/>
</dbReference>
<dbReference type="EMBL" id="FWXJ01000001">
    <property type="protein sequence ID" value="SMC30101.1"/>
    <property type="molecule type" value="Genomic_DNA"/>
</dbReference>
<evidence type="ECO:0000256" key="6">
    <source>
        <dbReference type="ARBA" id="ARBA00022694"/>
    </source>
</evidence>
<accession>A0A1W1Y2R6</accession>
<keyword evidence="3 7" id="KW-0489">Methyltransferase</keyword>